<dbReference type="Proteomes" id="UP000231069">
    <property type="component" value="Unassembled WGS sequence"/>
</dbReference>
<evidence type="ECO:0000313" key="2">
    <source>
        <dbReference type="EMBL" id="PIZ02588.1"/>
    </source>
</evidence>
<feature type="compositionally biased region" description="Polar residues" evidence="1">
    <location>
        <begin position="41"/>
        <end position="57"/>
    </location>
</feature>
<reference evidence="3" key="1">
    <citation type="submission" date="2017-09" db="EMBL/GenBank/DDBJ databases">
        <title>Depth-based differentiation of microbial function through sediment-hosted aquifers and enrichment of novel symbionts in the deep terrestrial subsurface.</title>
        <authorList>
            <person name="Probst A.J."/>
            <person name="Ladd B."/>
            <person name="Jarett J.K."/>
            <person name="Geller-Mcgrath D.E."/>
            <person name="Sieber C.M.K."/>
            <person name="Emerson J.B."/>
            <person name="Anantharaman K."/>
            <person name="Thomas B.C."/>
            <person name="Malmstrom R."/>
            <person name="Stieglmeier M."/>
            <person name="Klingl A."/>
            <person name="Woyke T."/>
            <person name="Ryan C.M."/>
            <person name="Banfield J.F."/>
        </authorList>
    </citation>
    <scope>NUCLEOTIDE SEQUENCE [LARGE SCALE GENOMIC DNA]</scope>
</reference>
<dbReference type="AlphaFoldDB" id="A0A2M7RQK4"/>
<proteinExistence type="predicted"/>
<dbReference type="EMBL" id="PFMK01000072">
    <property type="protein sequence ID" value="PIZ02588.1"/>
    <property type="molecule type" value="Genomic_DNA"/>
</dbReference>
<evidence type="ECO:0000313" key="3">
    <source>
        <dbReference type="Proteomes" id="UP000231069"/>
    </source>
</evidence>
<accession>A0A2M7RQK4</accession>
<comment type="caution">
    <text evidence="2">The sequence shown here is derived from an EMBL/GenBank/DDBJ whole genome shotgun (WGS) entry which is preliminary data.</text>
</comment>
<feature type="region of interest" description="Disordered" evidence="1">
    <location>
        <begin position="36"/>
        <end position="64"/>
    </location>
</feature>
<gene>
    <name evidence="2" type="ORF">COY59_04010</name>
</gene>
<sequence length="64" mass="6808">MWELVRVMNPELWQNLGPAISFETIAAGLTPTQLAGEGQPNLDNLSNAQTLAEASGSNGNGVRR</sequence>
<organism evidence="2 3">
    <name type="scientific">Candidatus Gottesmanbacteria bacterium CG_4_10_14_0_8_um_filter_37_24</name>
    <dbReference type="NCBI Taxonomy" id="1974574"/>
    <lineage>
        <taxon>Bacteria</taxon>
        <taxon>Candidatus Gottesmaniibacteriota</taxon>
    </lineage>
</organism>
<protein>
    <submittedName>
        <fullName evidence="2">Uncharacterized protein</fullName>
    </submittedName>
</protein>
<evidence type="ECO:0000256" key="1">
    <source>
        <dbReference type="SAM" id="MobiDB-lite"/>
    </source>
</evidence>
<name>A0A2M7RQK4_9BACT</name>